<keyword evidence="2" id="KW-0812">Transmembrane</keyword>
<feature type="compositionally biased region" description="Pro residues" evidence="1">
    <location>
        <begin position="23"/>
        <end position="37"/>
    </location>
</feature>
<keyword evidence="2" id="KW-1133">Transmembrane helix</keyword>
<keyword evidence="2" id="KW-0472">Membrane</keyword>
<accession>A0A2T0LPM1</accession>
<dbReference type="Proteomes" id="UP000238362">
    <property type="component" value="Unassembled WGS sequence"/>
</dbReference>
<feature type="compositionally biased region" description="Low complexity" evidence="1">
    <location>
        <begin position="38"/>
        <end position="72"/>
    </location>
</feature>
<gene>
    <name evidence="3" type="ORF">B0I33_110215</name>
</gene>
<name>A0A2T0LPM1_9PSEU</name>
<proteinExistence type="predicted"/>
<comment type="caution">
    <text evidence="3">The sequence shown here is derived from an EMBL/GenBank/DDBJ whole genome shotgun (WGS) entry which is preliminary data.</text>
</comment>
<organism evidence="3 4">
    <name type="scientific">Prauserella shujinwangii</name>
    <dbReference type="NCBI Taxonomy" id="1453103"/>
    <lineage>
        <taxon>Bacteria</taxon>
        <taxon>Bacillati</taxon>
        <taxon>Actinomycetota</taxon>
        <taxon>Actinomycetes</taxon>
        <taxon>Pseudonocardiales</taxon>
        <taxon>Pseudonocardiaceae</taxon>
        <taxon>Prauserella</taxon>
    </lineage>
</organism>
<feature type="transmembrane region" description="Helical" evidence="2">
    <location>
        <begin position="104"/>
        <end position="125"/>
    </location>
</feature>
<dbReference type="AlphaFoldDB" id="A0A2T0LPM1"/>
<evidence type="ECO:0000313" key="3">
    <source>
        <dbReference type="EMBL" id="PRX45116.1"/>
    </source>
</evidence>
<sequence length="509" mass="53440">MTHPGPGGHWQPPQGTPRHHGGFPPPGPADGSPPPSSQYPQSPQYPQHPQQPQHPPNAQYPAGGPQQAYPAQQYPPPFPPPQQPGVAYAGPAAPEPPRRGRRGLVIALVAVLVAVLGGGATWFALSRGDSVAAGADTPDEAAARLATALGDGDVVGLLSALAPAEAAVLVDPVSDTTAELKRLGVLDESADPESLSGLRISTEGLRFDEAQAEQVNDHLTITKLTGGTLTIDVDLARLPLAGDFLDAVLSADERRALEGARRSRTVDVADLVREAGEPIRIATVRVDGEWYPSLFYTVADYALRDAGEPWPQQSIPAVGADSPNDAVRALVQAALDADPRRVIELLPPDEMAVLHDAGPALVAAAGQDLEPAGAEIVRLETETSEVTGGTRATLTELELRQAGGPGTFSLVRDGDCYRVTVDGDSQQVCADQFGVLVARESDTPFPPEARQALQSFGTGLVRQGLGVVTTEVDGKHYVSPLRTLNEVGLTVLRSFDREDLLTLLRAAAG</sequence>
<feature type="region of interest" description="Disordered" evidence="1">
    <location>
        <begin position="1"/>
        <end position="95"/>
    </location>
</feature>
<evidence type="ECO:0000256" key="2">
    <source>
        <dbReference type="SAM" id="Phobius"/>
    </source>
</evidence>
<evidence type="ECO:0000313" key="4">
    <source>
        <dbReference type="Proteomes" id="UP000238362"/>
    </source>
</evidence>
<dbReference type="RefSeq" id="WP_245900975.1">
    <property type="nucleotide sequence ID" value="NZ_PVNH01000010.1"/>
</dbReference>
<evidence type="ECO:0000256" key="1">
    <source>
        <dbReference type="SAM" id="MobiDB-lite"/>
    </source>
</evidence>
<protein>
    <recommendedName>
        <fullName evidence="5">Flagellar basal body-associated protein FliL</fullName>
    </recommendedName>
</protein>
<feature type="compositionally biased region" description="Pro residues" evidence="1">
    <location>
        <begin position="73"/>
        <end position="83"/>
    </location>
</feature>
<evidence type="ECO:0008006" key="5">
    <source>
        <dbReference type="Google" id="ProtNLM"/>
    </source>
</evidence>
<dbReference type="EMBL" id="PVNH01000010">
    <property type="protein sequence ID" value="PRX45116.1"/>
    <property type="molecule type" value="Genomic_DNA"/>
</dbReference>
<reference evidence="3 4" key="1">
    <citation type="submission" date="2018-03" db="EMBL/GenBank/DDBJ databases">
        <title>Genomic Encyclopedia of Type Strains, Phase III (KMG-III): the genomes of soil and plant-associated and newly described type strains.</title>
        <authorList>
            <person name="Whitman W."/>
        </authorList>
    </citation>
    <scope>NUCLEOTIDE SEQUENCE [LARGE SCALE GENOMIC DNA]</scope>
    <source>
        <strain evidence="3 4">CGMCC 4.7125</strain>
    </source>
</reference>
<dbReference type="SUPFAM" id="SSF81995">
    <property type="entry name" value="beta-sandwich domain of Sec23/24"/>
    <property type="match status" value="1"/>
</dbReference>
<keyword evidence="4" id="KW-1185">Reference proteome</keyword>